<evidence type="ECO:0000256" key="3">
    <source>
        <dbReference type="SAM" id="MobiDB-lite"/>
    </source>
</evidence>
<reference evidence="5 6" key="1">
    <citation type="submission" date="2018-11" db="EMBL/GenBank/DDBJ databases">
        <title>Genome sequence of Saitozyma podzolica DSM 27192.</title>
        <authorList>
            <person name="Aliyu H."/>
            <person name="Gorte O."/>
            <person name="Ochsenreither K."/>
        </authorList>
    </citation>
    <scope>NUCLEOTIDE SEQUENCE [LARGE SCALE GENOMIC DNA]</scope>
    <source>
        <strain evidence="5 6">DSM 27192</strain>
    </source>
</reference>
<dbReference type="Pfam" id="PF00293">
    <property type="entry name" value="NUDIX"/>
    <property type="match status" value="1"/>
</dbReference>
<dbReference type="InterPro" id="IPR020084">
    <property type="entry name" value="NUDIX_hydrolase_CS"/>
</dbReference>
<dbReference type="PANTHER" id="PTHR12629">
    <property type="entry name" value="DIPHOSPHOINOSITOL POLYPHOSPHATE PHOSPHOHYDROLASE"/>
    <property type="match status" value="1"/>
</dbReference>
<organism evidence="5 6">
    <name type="scientific">Saitozyma podzolica</name>
    <dbReference type="NCBI Taxonomy" id="1890683"/>
    <lineage>
        <taxon>Eukaryota</taxon>
        <taxon>Fungi</taxon>
        <taxon>Dikarya</taxon>
        <taxon>Basidiomycota</taxon>
        <taxon>Agaricomycotina</taxon>
        <taxon>Tremellomycetes</taxon>
        <taxon>Tremellales</taxon>
        <taxon>Trimorphomycetaceae</taxon>
        <taxon>Saitozyma</taxon>
    </lineage>
</organism>
<dbReference type="GO" id="GO:0046872">
    <property type="term" value="F:metal ion binding"/>
    <property type="evidence" value="ECO:0007669"/>
    <property type="project" value="UniProtKB-KW"/>
</dbReference>
<evidence type="ECO:0000313" key="5">
    <source>
        <dbReference type="EMBL" id="RSH91249.1"/>
    </source>
</evidence>
<keyword evidence="6" id="KW-1185">Reference proteome</keyword>
<dbReference type="PROSITE" id="PS51462">
    <property type="entry name" value="NUDIX"/>
    <property type="match status" value="1"/>
</dbReference>
<evidence type="ECO:0000256" key="1">
    <source>
        <dbReference type="ARBA" id="ARBA00022723"/>
    </source>
</evidence>
<keyword evidence="2" id="KW-0378">Hydrolase</keyword>
<dbReference type="GO" id="GO:0016787">
    <property type="term" value="F:hydrolase activity"/>
    <property type="evidence" value="ECO:0007669"/>
    <property type="project" value="UniProtKB-KW"/>
</dbReference>
<dbReference type="PANTHER" id="PTHR12629:SF0">
    <property type="entry name" value="DIPHOSPHOINOSITOL-POLYPHOSPHATE DIPHOSPHATASE"/>
    <property type="match status" value="1"/>
</dbReference>
<dbReference type="OrthoDB" id="2011998at2759"/>
<dbReference type="Gene3D" id="3.90.79.10">
    <property type="entry name" value="Nucleoside Triphosphate Pyrophosphohydrolase"/>
    <property type="match status" value="1"/>
</dbReference>
<dbReference type="GO" id="GO:0005634">
    <property type="term" value="C:nucleus"/>
    <property type="evidence" value="ECO:0007669"/>
    <property type="project" value="TreeGrafter"/>
</dbReference>
<evidence type="ECO:0000256" key="2">
    <source>
        <dbReference type="ARBA" id="ARBA00022801"/>
    </source>
</evidence>
<dbReference type="EMBL" id="RSCD01000008">
    <property type="protein sequence ID" value="RSH91249.1"/>
    <property type="molecule type" value="Genomic_DNA"/>
</dbReference>
<protein>
    <recommendedName>
        <fullName evidence="4">Nudix hydrolase domain-containing protein</fullName>
    </recommendedName>
</protein>
<dbReference type="GO" id="GO:0005737">
    <property type="term" value="C:cytoplasm"/>
    <property type="evidence" value="ECO:0007669"/>
    <property type="project" value="TreeGrafter"/>
</dbReference>
<dbReference type="InterPro" id="IPR000086">
    <property type="entry name" value="NUDIX_hydrolase_dom"/>
</dbReference>
<feature type="region of interest" description="Disordered" evidence="3">
    <location>
        <begin position="115"/>
        <end position="149"/>
    </location>
</feature>
<accession>A0A427YJK7</accession>
<gene>
    <name evidence="5" type="ORF">EHS25_009548</name>
</gene>
<dbReference type="STRING" id="1890683.A0A427YJK7"/>
<comment type="caution">
    <text evidence="5">The sequence shown here is derived from an EMBL/GenBank/DDBJ whole genome shotgun (WGS) entry which is preliminary data.</text>
</comment>
<dbReference type="AlphaFoldDB" id="A0A427YJK7"/>
<dbReference type="PROSITE" id="PS00893">
    <property type="entry name" value="NUDIX_BOX"/>
    <property type="match status" value="1"/>
</dbReference>
<proteinExistence type="predicted"/>
<evidence type="ECO:0000313" key="6">
    <source>
        <dbReference type="Proteomes" id="UP000279259"/>
    </source>
</evidence>
<name>A0A427YJK7_9TREE</name>
<dbReference type="SUPFAM" id="SSF55811">
    <property type="entry name" value="Nudix"/>
    <property type="match status" value="1"/>
</dbReference>
<sequence length="163" mass="18338">MITSRKHPHLWILPKGGIEAGESSGQAAVREAWEEAGTPPSLPPPSDDVRIMMLALESAKKGKRGAVWHIQVVEVEERVVDAILDWPEKHERRREWVYPAEALARIQRWYTDEQAREEVDEDTTVADAPTSNSGGDRQAKKEAKGGAMEMALRTFAERRELSL</sequence>
<dbReference type="InterPro" id="IPR015797">
    <property type="entry name" value="NUDIX_hydrolase-like_dom_sf"/>
</dbReference>
<evidence type="ECO:0000259" key="4">
    <source>
        <dbReference type="PROSITE" id="PS51462"/>
    </source>
</evidence>
<feature type="domain" description="Nudix hydrolase" evidence="4">
    <location>
        <begin position="1"/>
        <end position="121"/>
    </location>
</feature>
<dbReference type="Proteomes" id="UP000279259">
    <property type="component" value="Unassembled WGS sequence"/>
</dbReference>
<keyword evidence="1" id="KW-0479">Metal-binding</keyword>